<evidence type="ECO:0000313" key="1">
    <source>
        <dbReference type="EMBL" id="MWA02311.1"/>
    </source>
</evidence>
<accession>A0A6I4MGI1</accession>
<protein>
    <submittedName>
        <fullName evidence="2">Uncharacterized protein</fullName>
    </submittedName>
</protein>
<comment type="caution">
    <text evidence="2">The sequence shown here is derived from an EMBL/GenBank/DDBJ whole genome shotgun (WGS) entry which is preliminary data.</text>
</comment>
<gene>
    <name evidence="1" type="ORF">F8568_018440</name>
    <name evidence="2" type="ORF">F8568_022610</name>
</gene>
<dbReference type="RefSeq" id="WP_151594775.1">
    <property type="nucleotide sequence ID" value="NZ_WBMS02000013.1"/>
</dbReference>
<sequence>MRRDQPHLFTKACHLGTAINGRRRTLGKDLGYLTRYNARLADVTPNADTLAFDDGDGTCDTGWCLT</sequence>
<dbReference type="Proteomes" id="UP000462055">
    <property type="component" value="Unassembled WGS sequence"/>
</dbReference>
<reference evidence="2 3" key="1">
    <citation type="submission" date="2019-12" db="EMBL/GenBank/DDBJ databases">
        <title>Actinomadura physcomitrii sp. nov., a novel actinomycete isolated from moss [Physcomitrium sphaericum (Ludw) Fuernr].</title>
        <authorList>
            <person name="Zhuang X."/>
        </authorList>
    </citation>
    <scope>NUCLEOTIDE SEQUENCE [LARGE SCALE GENOMIC DNA]</scope>
    <source>
        <strain evidence="2 3">LD22</strain>
    </source>
</reference>
<evidence type="ECO:0000313" key="2">
    <source>
        <dbReference type="EMBL" id="MWA03117.1"/>
    </source>
</evidence>
<organism evidence="2 3">
    <name type="scientific">Actinomadura physcomitrii</name>
    <dbReference type="NCBI Taxonomy" id="2650748"/>
    <lineage>
        <taxon>Bacteria</taxon>
        <taxon>Bacillati</taxon>
        <taxon>Actinomycetota</taxon>
        <taxon>Actinomycetes</taxon>
        <taxon>Streptosporangiales</taxon>
        <taxon>Thermomonosporaceae</taxon>
        <taxon>Actinomadura</taxon>
    </lineage>
</organism>
<evidence type="ECO:0000313" key="3">
    <source>
        <dbReference type="Proteomes" id="UP000462055"/>
    </source>
</evidence>
<dbReference type="EMBL" id="WBMS02000017">
    <property type="protein sequence ID" value="MWA03117.1"/>
    <property type="molecule type" value="Genomic_DNA"/>
</dbReference>
<keyword evidence="3" id="KW-1185">Reference proteome</keyword>
<proteinExistence type="predicted"/>
<name>A0A6I4MGI1_9ACTN</name>
<dbReference type="EMBL" id="WBMS02000013">
    <property type="protein sequence ID" value="MWA02311.1"/>
    <property type="molecule type" value="Genomic_DNA"/>
</dbReference>
<dbReference type="AlphaFoldDB" id="A0A6I4MGI1"/>